<evidence type="ECO:0000256" key="2">
    <source>
        <dbReference type="ARBA" id="ARBA00004870"/>
    </source>
</evidence>
<accession>A0A1T5M231</accession>
<dbReference type="RefSeq" id="WP_079688684.1">
    <property type="nucleotide sequence ID" value="NZ_FUZU01000003.1"/>
</dbReference>
<dbReference type="GO" id="GO:0009029">
    <property type="term" value="F:lipid-A 4'-kinase activity"/>
    <property type="evidence" value="ECO:0007669"/>
    <property type="project" value="UniProtKB-UniRule"/>
</dbReference>
<dbReference type="SUPFAM" id="SSF52540">
    <property type="entry name" value="P-loop containing nucleoside triphosphate hydrolases"/>
    <property type="match status" value="1"/>
</dbReference>
<dbReference type="Pfam" id="PF02606">
    <property type="entry name" value="LpxK"/>
    <property type="match status" value="1"/>
</dbReference>
<keyword evidence="8 13" id="KW-0547">Nucleotide-binding</keyword>
<dbReference type="OrthoDB" id="9766423at2"/>
<evidence type="ECO:0000256" key="1">
    <source>
        <dbReference type="ARBA" id="ARBA00002274"/>
    </source>
</evidence>
<dbReference type="PANTHER" id="PTHR42724">
    <property type="entry name" value="TETRAACYLDISACCHARIDE 4'-KINASE"/>
    <property type="match status" value="1"/>
</dbReference>
<dbReference type="GO" id="GO:0009245">
    <property type="term" value="P:lipid A biosynthetic process"/>
    <property type="evidence" value="ECO:0007669"/>
    <property type="project" value="UniProtKB-UniRule"/>
</dbReference>
<dbReference type="PANTHER" id="PTHR42724:SF1">
    <property type="entry name" value="TETRAACYLDISACCHARIDE 4'-KINASE, MITOCHONDRIAL-RELATED"/>
    <property type="match status" value="1"/>
</dbReference>
<evidence type="ECO:0000256" key="13">
    <source>
        <dbReference type="HAMAP-Rule" id="MF_00409"/>
    </source>
</evidence>
<organism evidence="14 15">
    <name type="scientific">Ohtaekwangia koreensis</name>
    <dbReference type="NCBI Taxonomy" id="688867"/>
    <lineage>
        <taxon>Bacteria</taxon>
        <taxon>Pseudomonadati</taxon>
        <taxon>Bacteroidota</taxon>
        <taxon>Cytophagia</taxon>
        <taxon>Cytophagales</taxon>
        <taxon>Fulvivirgaceae</taxon>
        <taxon>Ohtaekwangia</taxon>
    </lineage>
</organism>
<dbReference type="UniPathway" id="UPA00359">
    <property type="reaction ID" value="UER00482"/>
</dbReference>
<evidence type="ECO:0000256" key="7">
    <source>
        <dbReference type="ARBA" id="ARBA00022679"/>
    </source>
</evidence>
<dbReference type="Proteomes" id="UP000190961">
    <property type="component" value="Unassembled WGS sequence"/>
</dbReference>
<evidence type="ECO:0000256" key="6">
    <source>
        <dbReference type="ARBA" id="ARBA00022556"/>
    </source>
</evidence>
<dbReference type="AlphaFoldDB" id="A0A1T5M231"/>
<gene>
    <name evidence="13" type="primary">lpxK</name>
    <name evidence="14" type="ORF">SAMN05660236_4130</name>
</gene>
<comment type="similarity">
    <text evidence="13">Belongs to the LpxK family.</text>
</comment>
<evidence type="ECO:0000256" key="8">
    <source>
        <dbReference type="ARBA" id="ARBA00022741"/>
    </source>
</evidence>
<keyword evidence="11 13" id="KW-0443">Lipid metabolism</keyword>
<dbReference type="STRING" id="688867.SAMN05660236_4130"/>
<evidence type="ECO:0000313" key="14">
    <source>
        <dbReference type="EMBL" id="SKC82266.1"/>
    </source>
</evidence>
<keyword evidence="9 13" id="KW-0418">Kinase</keyword>
<protein>
    <recommendedName>
        <fullName evidence="4 13">Tetraacyldisaccharide 4'-kinase</fullName>
        <ecNumber evidence="3 13">2.7.1.130</ecNumber>
    </recommendedName>
    <alternativeName>
        <fullName evidence="12 13">Lipid A 4'-kinase</fullName>
    </alternativeName>
</protein>
<evidence type="ECO:0000256" key="12">
    <source>
        <dbReference type="ARBA" id="ARBA00029757"/>
    </source>
</evidence>
<dbReference type="EC" id="2.7.1.130" evidence="3 13"/>
<evidence type="ECO:0000256" key="9">
    <source>
        <dbReference type="ARBA" id="ARBA00022777"/>
    </source>
</evidence>
<evidence type="ECO:0000256" key="3">
    <source>
        <dbReference type="ARBA" id="ARBA00012071"/>
    </source>
</evidence>
<keyword evidence="5 13" id="KW-0444">Lipid biosynthesis</keyword>
<name>A0A1T5M231_9BACT</name>
<comment type="function">
    <text evidence="1 13">Transfers the gamma-phosphate of ATP to the 4'-position of a tetraacyldisaccharide 1-phosphate intermediate (termed DS-1-P) to form tetraacyldisaccharide 1,4'-bis-phosphate (lipid IVA).</text>
</comment>
<keyword evidence="7 13" id="KW-0808">Transferase</keyword>
<feature type="binding site" evidence="13">
    <location>
        <begin position="47"/>
        <end position="54"/>
    </location>
    <ligand>
        <name>ATP</name>
        <dbReference type="ChEBI" id="CHEBI:30616"/>
    </ligand>
</feature>
<evidence type="ECO:0000256" key="4">
    <source>
        <dbReference type="ARBA" id="ARBA00016436"/>
    </source>
</evidence>
<dbReference type="NCBIfam" id="TIGR00682">
    <property type="entry name" value="lpxK"/>
    <property type="match status" value="1"/>
</dbReference>
<keyword evidence="6 13" id="KW-0441">Lipid A biosynthesis</keyword>
<evidence type="ECO:0000256" key="10">
    <source>
        <dbReference type="ARBA" id="ARBA00022840"/>
    </source>
</evidence>
<dbReference type="GO" id="GO:0009244">
    <property type="term" value="P:lipopolysaccharide core region biosynthetic process"/>
    <property type="evidence" value="ECO:0007669"/>
    <property type="project" value="TreeGrafter"/>
</dbReference>
<keyword evidence="15" id="KW-1185">Reference proteome</keyword>
<evidence type="ECO:0000256" key="11">
    <source>
        <dbReference type="ARBA" id="ARBA00023098"/>
    </source>
</evidence>
<dbReference type="GO" id="GO:0005886">
    <property type="term" value="C:plasma membrane"/>
    <property type="evidence" value="ECO:0007669"/>
    <property type="project" value="TreeGrafter"/>
</dbReference>
<keyword evidence="10 13" id="KW-0067">ATP-binding</keyword>
<dbReference type="EMBL" id="FUZU01000003">
    <property type="protein sequence ID" value="SKC82266.1"/>
    <property type="molecule type" value="Genomic_DNA"/>
</dbReference>
<evidence type="ECO:0000313" key="15">
    <source>
        <dbReference type="Proteomes" id="UP000190961"/>
    </source>
</evidence>
<evidence type="ECO:0000256" key="5">
    <source>
        <dbReference type="ARBA" id="ARBA00022516"/>
    </source>
</evidence>
<dbReference type="HAMAP" id="MF_00409">
    <property type="entry name" value="LpxK"/>
    <property type="match status" value="1"/>
</dbReference>
<dbReference type="InterPro" id="IPR003758">
    <property type="entry name" value="LpxK"/>
</dbReference>
<sequence length="351" mass="39615">MALLRILLFPFAVLYNVITGLRNMLYDRGLKPSAEFDIPVINVGNLTVGGTGKTPMIEHLIRLLRDEYKIATLSRGYGRETKGFRIASDQDDASTIGDEPIQFYKKFKDKVIVSVGEDRAFAIPNILQEHEDTDVILLDDAYQHRRVKASFNVLLSDYNRPFYTDHLLPAGRLRESRSNAARAHAIVITKCPSEISDDERMNIEQSVRAYASKPVFFSTIHYGDTVAFGDPARQLQARVVLITGIANAEPFKKFIASAYTIVRHLDFADHHQYTPDDVKRLKAIANEDSSVSFITTEKDMVKLADKKLASEIKTLPLFYIPIEVKFLKSGQDFDAMILNAVLNEQKTSQII</sequence>
<dbReference type="InterPro" id="IPR027417">
    <property type="entry name" value="P-loop_NTPase"/>
</dbReference>
<proteinExistence type="inferred from homology"/>
<reference evidence="14 15" key="1">
    <citation type="submission" date="2017-02" db="EMBL/GenBank/DDBJ databases">
        <authorList>
            <person name="Peterson S.W."/>
        </authorList>
    </citation>
    <scope>NUCLEOTIDE SEQUENCE [LARGE SCALE GENOMIC DNA]</scope>
    <source>
        <strain evidence="14 15">DSM 25262</strain>
    </source>
</reference>
<comment type="pathway">
    <text evidence="2 13">Glycolipid biosynthesis; lipid IV(A) biosynthesis; lipid IV(A) from (3R)-3-hydroxytetradecanoyl-[acyl-carrier-protein] and UDP-N-acetyl-alpha-D-glucosamine: step 6/6.</text>
</comment>
<dbReference type="GO" id="GO:0005524">
    <property type="term" value="F:ATP binding"/>
    <property type="evidence" value="ECO:0007669"/>
    <property type="project" value="UniProtKB-UniRule"/>
</dbReference>
<comment type="catalytic activity">
    <reaction evidence="13">
        <text>a lipid A disaccharide + ATP = a lipid IVA + ADP + H(+)</text>
        <dbReference type="Rhea" id="RHEA:67840"/>
        <dbReference type="ChEBI" id="CHEBI:15378"/>
        <dbReference type="ChEBI" id="CHEBI:30616"/>
        <dbReference type="ChEBI" id="CHEBI:176343"/>
        <dbReference type="ChEBI" id="CHEBI:176425"/>
        <dbReference type="ChEBI" id="CHEBI:456216"/>
        <dbReference type="EC" id="2.7.1.130"/>
    </reaction>
</comment>